<dbReference type="GO" id="GO:0003700">
    <property type="term" value="F:DNA-binding transcription factor activity"/>
    <property type="evidence" value="ECO:0007669"/>
    <property type="project" value="InterPro"/>
</dbReference>
<dbReference type="Gene3D" id="1.10.10.10">
    <property type="entry name" value="Winged helix-like DNA-binding domain superfamily/Winged helix DNA-binding domain"/>
    <property type="match status" value="1"/>
</dbReference>
<name>A0A1M6GSA3_9RHOB</name>
<dbReference type="PANTHER" id="PTHR33164:SF57">
    <property type="entry name" value="MARR-FAMILY TRANSCRIPTIONAL REGULATOR"/>
    <property type="match status" value="1"/>
</dbReference>
<protein>
    <submittedName>
        <fullName evidence="3">Transcriptional regulator, MarR family</fullName>
    </submittedName>
</protein>
<proteinExistence type="predicted"/>
<evidence type="ECO:0000256" key="1">
    <source>
        <dbReference type="SAM" id="MobiDB-lite"/>
    </source>
</evidence>
<dbReference type="Pfam" id="PF12802">
    <property type="entry name" value="MarR_2"/>
    <property type="match status" value="1"/>
</dbReference>
<keyword evidence="4" id="KW-1185">Reference proteome</keyword>
<dbReference type="RefSeq" id="WP_244526371.1">
    <property type="nucleotide sequence ID" value="NZ_FQYO01000005.1"/>
</dbReference>
<dbReference type="SUPFAM" id="SSF46785">
    <property type="entry name" value="Winged helix' DNA-binding domain"/>
    <property type="match status" value="1"/>
</dbReference>
<dbReference type="Proteomes" id="UP000184292">
    <property type="component" value="Unassembled WGS sequence"/>
</dbReference>
<dbReference type="STRING" id="1447782.SAMN05444417_2894"/>
<feature type="domain" description="HTH marR-type" evidence="2">
    <location>
        <begin position="80"/>
        <end position="189"/>
    </location>
</feature>
<dbReference type="InterPro" id="IPR039422">
    <property type="entry name" value="MarR/SlyA-like"/>
</dbReference>
<organism evidence="3 4">
    <name type="scientific">Wenxinia saemankumensis</name>
    <dbReference type="NCBI Taxonomy" id="1447782"/>
    <lineage>
        <taxon>Bacteria</taxon>
        <taxon>Pseudomonadati</taxon>
        <taxon>Pseudomonadota</taxon>
        <taxon>Alphaproteobacteria</taxon>
        <taxon>Rhodobacterales</taxon>
        <taxon>Roseobacteraceae</taxon>
        <taxon>Wenxinia</taxon>
    </lineage>
</organism>
<accession>A0A1M6GSA3</accession>
<evidence type="ECO:0000259" key="2">
    <source>
        <dbReference type="SMART" id="SM00347"/>
    </source>
</evidence>
<sequence length="206" mass="22653">MTAPDRSVRPPMAASSEQPRQPGPAGPAAPDRQDLIDALRAFLADQPQGAGIAEDFGAIEAAHFQFARMTYRGEVPRRLIAELGLDLDLAQFHVLMSVKRLNLGIGRDGPCEATVGLLAEEMEIDPSRASRIAADLIGRGYLRREAAQDDGRKSVLVLTPRALDELRGFREARWGRLMKGMEGWTAEEVESFARLFPRFVEGLRSA</sequence>
<reference evidence="3 4" key="1">
    <citation type="submission" date="2016-11" db="EMBL/GenBank/DDBJ databases">
        <authorList>
            <person name="Jaros S."/>
            <person name="Januszkiewicz K."/>
            <person name="Wedrychowicz H."/>
        </authorList>
    </citation>
    <scope>NUCLEOTIDE SEQUENCE [LARGE SCALE GENOMIC DNA]</scope>
    <source>
        <strain evidence="3 4">DSM 100565</strain>
    </source>
</reference>
<dbReference type="PANTHER" id="PTHR33164">
    <property type="entry name" value="TRANSCRIPTIONAL REGULATOR, MARR FAMILY"/>
    <property type="match status" value="1"/>
</dbReference>
<dbReference type="InterPro" id="IPR000835">
    <property type="entry name" value="HTH_MarR-typ"/>
</dbReference>
<feature type="region of interest" description="Disordered" evidence="1">
    <location>
        <begin position="1"/>
        <end position="31"/>
    </location>
</feature>
<dbReference type="EMBL" id="FQYO01000005">
    <property type="protein sequence ID" value="SHJ12811.1"/>
    <property type="molecule type" value="Genomic_DNA"/>
</dbReference>
<evidence type="ECO:0000313" key="4">
    <source>
        <dbReference type="Proteomes" id="UP000184292"/>
    </source>
</evidence>
<dbReference type="GO" id="GO:0006950">
    <property type="term" value="P:response to stress"/>
    <property type="evidence" value="ECO:0007669"/>
    <property type="project" value="TreeGrafter"/>
</dbReference>
<evidence type="ECO:0000313" key="3">
    <source>
        <dbReference type="EMBL" id="SHJ12811.1"/>
    </source>
</evidence>
<dbReference type="SMART" id="SM00347">
    <property type="entry name" value="HTH_MARR"/>
    <property type="match status" value="1"/>
</dbReference>
<gene>
    <name evidence="3" type="ORF">SAMN05444417_2894</name>
</gene>
<dbReference type="AlphaFoldDB" id="A0A1M6GSA3"/>
<dbReference type="InterPro" id="IPR036388">
    <property type="entry name" value="WH-like_DNA-bd_sf"/>
</dbReference>
<dbReference type="InterPro" id="IPR036390">
    <property type="entry name" value="WH_DNA-bd_sf"/>
</dbReference>